<name>A0A5C6QK86_9GAMM</name>
<evidence type="ECO:0000313" key="4">
    <source>
        <dbReference type="Proteomes" id="UP000321917"/>
    </source>
</evidence>
<evidence type="ECO:0000313" key="1">
    <source>
        <dbReference type="EMBL" id="TWX60813.1"/>
    </source>
</evidence>
<evidence type="ECO:0000313" key="2">
    <source>
        <dbReference type="EMBL" id="TWX69143.1"/>
    </source>
</evidence>
<dbReference type="EMBL" id="VOLR01000008">
    <property type="protein sequence ID" value="TWX60813.1"/>
    <property type="molecule type" value="Genomic_DNA"/>
</dbReference>
<dbReference type="AlphaFoldDB" id="A0A5C6QK86"/>
<keyword evidence="3" id="KW-1185">Reference proteome</keyword>
<organism evidence="2 4">
    <name type="scientific">Colwellia hornerae</name>
    <dbReference type="NCBI Taxonomy" id="89402"/>
    <lineage>
        <taxon>Bacteria</taxon>
        <taxon>Pseudomonadati</taxon>
        <taxon>Pseudomonadota</taxon>
        <taxon>Gammaproteobacteria</taxon>
        <taxon>Alteromonadales</taxon>
        <taxon>Colwelliaceae</taxon>
        <taxon>Colwellia</taxon>
    </lineage>
</organism>
<sequence>MVKSLMFFDDLTIIEYKGIVSIITGFPQGKKYLGFDVEFILHQKCYLRNKRSNLTNLVMTYLEII</sequence>
<reference evidence="2 4" key="1">
    <citation type="submission" date="2019-07" db="EMBL/GenBank/DDBJ databases">
        <title>Genomes of sea-ice associated Colwellia species.</title>
        <authorList>
            <person name="Bowman J.P."/>
        </authorList>
    </citation>
    <scope>NUCLEOTIDE SEQUENCE [LARGE SCALE GENOMIC DNA]</scope>
    <source>
        <strain evidence="1 3">ACAM 607</strain>
        <strain evidence="2 4">IC036</strain>
    </source>
</reference>
<comment type="caution">
    <text evidence="2">The sequence shown here is derived from an EMBL/GenBank/DDBJ whole genome shotgun (WGS) entry which is preliminary data.</text>
</comment>
<accession>A0A5C6QK86</accession>
<proteinExistence type="predicted"/>
<dbReference type="Proteomes" id="UP000321917">
    <property type="component" value="Unassembled WGS sequence"/>
</dbReference>
<evidence type="ECO:0000313" key="3">
    <source>
        <dbReference type="Proteomes" id="UP000321525"/>
    </source>
</evidence>
<protein>
    <submittedName>
        <fullName evidence="2">Uncharacterized protein</fullName>
    </submittedName>
</protein>
<gene>
    <name evidence="1" type="ORF">ESZ26_07040</name>
    <name evidence="2" type="ORF">ESZ27_05800</name>
</gene>
<dbReference type="Proteomes" id="UP000321525">
    <property type="component" value="Unassembled WGS sequence"/>
</dbReference>
<dbReference type="EMBL" id="VOLQ01000008">
    <property type="protein sequence ID" value="TWX69143.1"/>
    <property type="molecule type" value="Genomic_DNA"/>
</dbReference>
<dbReference type="RefSeq" id="WP_146799042.1">
    <property type="nucleotide sequence ID" value="NZ_VOLP01000009.1"/>
</dbReference>